<evidence type="ECO:0008006" key="4">
    <source>
        <dbReference type="Google" id="ProtNLM"/>
    </source>
</evidence>
<dbReference type="RefSeq" id="WP_007001894.1">
    <property type="nucleotide sequence ID" value="NZ_JH992956.1"/>
</dbReference>
<evidence type="ECO:0000313" key="3">
    <source>
        <dbReference type="Proteomes" id="UP000009888"/>
    </source>
</evidence>
<dbReference type="AlphaFoldDB" id="K9EUQ6"/>
<evidence type="ECO:0000256" key="1">
    <source>
        <dbReference type="SAM" id="Coils"/>
    </source>
</evidence>
<organism evidence="2 3">
    <name type="scientific">Actinobaculum massiliense ACS-171-V-Col2</name>
    <dbReference type="NCBI Taxonomy" id="883066"/>
    <lineage>
        <taxon>Bacteria</taxon>
        <taxon>Bacillati</taxon>
        <taxon>Actinomycetota</taxon>
        <taxon>Actinomycetes</taxon>
        <taxon>Actinomycetales</taxon>
        <taxon>Actinomycetaceae</taxon>
        <taxon>Actinobaculum</taxon>
    </lineage>
</organism>
<keyword evidence="1" id="KW-0175">Coiled coil</keyword>
<dbReference type="eggNOG" id="ENOG5032TBA">
    <property type="taxonomic scope" value="Bacteria"/>
</dbReference>
<dbReference type="HOGENOM" id="CLU_072020_0_1_11"/>
<reference evidence="2 3" key="1">
    <citation type="submission" date="2012-09" db="EMBL/GenBank/DDBJ databases">
        <title>The Genome Sequence of Actinobaculum massiliae ACS-171-V-COL2.</title>
        <authorList>
            <consortium name="The Broad Institute Genome Sequencing Platform"/>
            <person name="Earl A."/>
            <person name="Ward D."/>
            <person name="Feldgarden M."/>
            <person name="Gevers D."/>
            <person name="Saerens B."/>
            <person name="Vaneechoutte M."/>
            <person name="Walker B."/>
            <person name="Young S.K."/>
            <person name="Zeng Q."/>
            <person name="Gargeya S."/>
            <person name="Fitzgerald M."/>
            <person name="Haas B."/>
            <person name="Abouelleil A."/>
            <person name="Alvarado L."/>
            <person name="Arachchi H.M."/>
            <person name="Berlin A."/>
            <person name="Chapman S.B."/>
            <person name="Goldberg J."/>
            <person name="Griggs A."/>
            <person name="Gujja S."/>
            <person name="Hansen M."/>
            <person name="Howarth C."/>
            <person name="Imamovic A."/>
            <person name="Larimer J."/>
            <person name="McCowen C."/>
            <person name="Montmayeur A."/>
            <person name="Murphy C."/>
            <person name="Neiman D."/>
            <person name="Pearson M."/>
            <person name="Priest M."/>
            <person name="Roberts A."/>
            <person name="Saif S."/>
            <person name="Shea T."/>
            <person name="Sisk P."/>
            <person name="Sykes S."/>
            <person name="Wortman J."/>
            <person name="Nusbaum C."/>
            <person name="Birren B."/>
        </authorList>
    </citation>
    <scope>NUCLEOTIDE SEQUENCE [LARGE SCALE GENOMIC DNA]</scope>
    <source>
        <strain evidence="3">ACS-171-V-Col2</strain>
    </source>
</reference>
<dbReference type="Proteomes" id="UP000009888">
    <property type="component" value="Unassembled WGS sequence"/>
</dbReference>
<sequence length="327" mass="33158">MVDFKYHVVSLVSVFLALAVGIILGAGPLQGSIANTLTGQVDALRESRDSLRTDLSRAQTELDAANRAVVGAGEQLTAGTLTNRTVALVVAPQTPDSAVAGVREQIEFAGGKVTGVVTLTENYSSAASAAYRGVLAGNLNTYVKDVPEGASQEATVAAAVDTLARKGTADPDGKSLKTLLTSQDNRLLEITQEPAQPAQAVIFITEESLYAQPAAEPSAQATPRANITQIYADAFGVWASRGPAVAVGTADVPDSTLDRIRHNGTGSTVDSSGSALANVNAAMATASALTGQQVALGVGTGANEVMGQRVDASARAASGAEAPEAAA</sequence>
<dbReference type="GO" id="GO:0055070">
    <property type="term" value="P:copper ion homeostasis"/>
    <property type="evidence" value="ECO:0007669"/>
    <property type="project" value="InterPro"/>
</dbReference>
<dbReference type="InterPro" id="IPR021522">
    <property type="entry name" value="MctB"/>
</dbReference>
<gene>
    <name evidence="2" type="ORF">HMPREF9233_01689</name>
</gene>
<comment type="caution">
    <text evidence="2">The sequence shown here is derived from an EMBL/GenBank/DDBJ whole genome shotgun (WGS) entry which is preliminary data.</text>
</comment>
<feature type="coiled-coil region" evidence="1">
    <location>
        <begin position="41"/>
        <end position="68"/>
    </location>
</feature>
<accession>K9EUQ6</accession>
<protein>
    <recommendedName>
        <fullName evidence="4">Copper transporter</fullName>
    </recommendedName>
</protein>
<name>K9EUQ6_9ACTO</name>
<dbReference type="STRING" id="202789.GCA_001457435_00412"/>
<keyword evidence="3" id="KW-1185">Reference proteome</keyword>
<proteinExistence type="predicted"/>
<dbReference type="GO" id="GO:0016020">
    <property type="term" value="C:membrane"/>
    <property type="evidence" value="ECO:0007669"/>
    <property type="project" value="InterPro"/>
</dbReference>
<evidence type="ECO:0000313" key="2">
    <source>
        <dbReference type="EMBL" id="EKU94742.1"/>
    </source>
</evidence>
<dbReference type="PATRIC" id="fig|883066.3.peg.1751"/>
<dbReference type="EMBL" id="AGWL01000008">
    <property type="protein sequence ID" value="EKU94742.1"/>
    <property type="molecule type" value="Genomic_DNA"/>
</dbReference>
<dbReference type="Pfam" id="PF11382">
    <property type="entry name" value="MctB"/>
    <property type="match status" value="1"/>
</dbReference>